<keyword evidence="1" id="KW-1133">Transmembrane helix</keyword>
<name>A0ABV9I8U3_9DEIO</name>
<evidence type="ECO:0000313" key="2">
    <source>
        <dbReference type="EMBL" id="MFC4638110.1"/>
    </source>
</evidence>
<feature type="transmembrane region" description="Helical" evidence="1">
    <location>
        <begin position="145"/>
        <end position="165"/>
    </location>
</feature>
<dbReference type="Proteomes" id="UP001595952">
    <property type="component" value="Unassembled WGS sequence"/>
</dbReference>
<sequence length="183" mass="19902">MSRWRRAARRLGRTGLWLSAVLVGALWTGLGLTLVPAQVAVQETGQQLRQLDRQLGEVEQVLSPLDSLGRPQTLAAVRALGQLARTAQGTPVVDMLLGQDTLGDAVTLTRRWEQTLAQPPSGRLTGARALVQRWQRQVETAGKRLIWTALALGLVGTLAVGWFAAGQWALFRYAGQEQSSEKG</sequence>
<keyword evidence="1" id="KW-0812">Transmembrane</keyword>
<evidence type="ECO:0000256" key="1">
    <source>
        <dbReference type="SAM" id="Phobius"/>
    </source>
</evidence>
<keyword evidence="1" id="KW-0472">Membrane</keyword>
<accession>A0ABV9I8U3</accession>
<protein>
    <submittedName>
        <fullName evidence="2">Uncharacterized protein</fullName>
    </submittedName>
</protein>
<dbReference type="EMBL" id="JBHSEI010000004">
    <property type="protein sequence ID" value="MFC4638110.1"/>
    <property type="molecule type" value="Genomic_DNA"/>
</dbReference>
<evidence type="ECO:0000313" key="3">
    <source>
        <dbReference type="Proteomes" id="UP001595952"/>
    </source>
</evidence>
<proteinExistence type="predicted"/>
<dbReference type="RefSeq" id="WP_380061122.1">
    <property type="nucleotide sequence ID" value="NZ_JBHSEI010000004.1"/>
</dbReference>
<organism evidence="2 3">
    <name type="scientific">Deinococcus hohokamensis</name>
    <dbReference type="NCBI Taxonomy" id="309883"/>
    <lineage>
        <taxon>Bacteria</taxon>
        <taxon>Thermotogati</taxon>
        <taxon>Deinococcota</taxon>
        <taxon>Deinococci</taxon>
        <taxon>Deinococcales</taxon>
        <taxon>Deinococcaceae</taxon>
        <taxon>Deinococcus</taxon>
    </lineage>
</organism>
<comment type="caution">
    <text evidence="2">The sequence shown here is derived from an EMBL/GenBank/DDBJ whole genome shotgun (WGS) entry which is preliminary data.</text>
</comment>
<gene>
    <name evidence="2" type="ORF">ACFO0D_07125</name>
</gene>
<keyword evidence="3" id="KW-1185">Reference proteome</keyword>
<reference evidence="3" key="1">
    <citation type="journal article" date="2019" name="Int. J. Syst. Evol. Microbiol.">
        <title>The Global Catalogue of Microorganisms (GCM) 10K type strain sequencing project: providing services to taxonomists for standard genome sequencing and annotation.</title>
        <authorList>
            <consortium name="The Broad Institute Genomics Platform"/>
            <consortium name="The Broad Institute Genome Sequencing Center for Infectious Disease"/>
            <person name="Wu L."/>
            <person name="Ma J."/>
        </authorList>
    </citation>
    <scope>NUCLEOTIDE SEQUENCE [LARGE SCALE GENOMIC DNA]</scope>
    <source>
        <strain evidence="3">CCUG 55995</strain>
    </source>
</reference>